<accession>A0ABV2K588</accession>
<name>A0ABV2K588_SPOPS</name>
<dbReference type="InterPro" id="IPR048146">
    <property type="entry name" value="RAxF_45-like"/>
</dbReference>
<evidence type="ECO:0000313" key="1">
    <source>
        <dbReference type="EMBL" id="MET3655218.1"/>
    </source>
</evidence>
<sequence length="40" mass="4427">MMLDTVYARGSLLEYLATSCAITHEIAVDGTSLSFSRQFQ</sequence>
<reference evidence="1 2" key="1">
    <citation type="submission" date="2024-06" db="EMBL/GenBank/DDBJ databases">
        <title>Sorghum-associated microbial communities from plants grown in Nebraska, USA.</title>
        <authorList>
            <person name="Schachtman D."/>
        </authorList>
    </citation>
    <scope>NUCLEOTIDE SEQUENCE [LARGE SCALE GENOMIC DNA]</scope>
    <source>
        <strain evidence="1 2">1288</strain>
    </source>
</reference>
<dbReference type="RefSeq" id="WP_257722493.1">
    <property type="nucleotide sequence ID" value="NZ_CP014616.1"/>
</dbReference>
<proteinExistence type="predicted"/>
<dbReference type="EMBL" id="JBEPME010000001">
    <property type="protein sequence ID" value="MET3655218.1"/>
    <property type="molecule type" value="Genomic_DNA"/>
</dbReference>
<dbReference type="NCBIfam" id="NF041642">
    <property type="entry name" value="RAxF_45"/>
    <property type="match status" value="1"/>
</dbReference>
<evidence type="ECO:0000313" key="2">
    <source>
        <dbReference type="Proteomes" id="UP001549104"/>
    </source>
</evidence>
<comment type="caution">
    <text evidence="1">The sequence shown here is derived from an EMBL/GenBank/DDBJ whole genome shotgun (WGS) entry which is preliminary data.</text>
</comment>
<dbReference type="Proteomes" id="UP001549104">
    <property type="component" value="Unassembled WGS sequence"/>
</dbReference>
<protein>
    <submittedName>
        <fullName evidence="1">Uncharacterized protein</fullName>
    </submittedName>
</protein>
<organism evidence="1 2">
    <name type="scientific">Sporosarcina psychrophila</name>
    <name type="common">Bacillus psychrophilus</name>
    <dbReference type="NCBI Taxonomy" id="1476"/>
    <lineage>
        <taxon>Bacteria</taxon>
        <taxon>Bacillati</taxon>
        <taxon>Bacillota</taxon>
        <taxon>Bacilli</taxon>
        <taxon>Bacillales</taxon>
        <taxon>Caryophanaceae</taxon>
        <taxon>Sporosarcina</taxon>
    </lineage>
</organism>
<gene>
    <name evidence="1" type="ORF">ABIC55_000302</name>
</gene>
<keyword evidence="2" id="KW-1185">Reference proteome</keyword>